<sequence length="70" mass="8137">MSEHLEESADKKKDGIGKYVSVMIEYGHKHSYINGIFLGETSEHFIVKDSKNKVVYIHKNKIICHIFEEN</sequence>
<evidence type="ECO:0000313" key="2">
    <source>
        <dbReference type="Proteomes" id="UP000013523"/>
    </source>
</evidence>
<keyword evidence="2" id="KW-1185">Reference proteome</keyword>
<organism evidence="1 2">
    <name type="scientific">Clostridium pasteurianum BC1</name>
    <dbReference type="NCBI Taxonomy" id="86416"/>
    <lineage>
        <taxon>Bacteria</taxon>
        <taxon>Bacillati</taxon>
        <taxon>Bacillota</taxon>
        <taxon>Clostridia</taxon>
        <taxon>Eubacteriales</taxon>
        <taxon>Clostridiaceae</taxon>
        <taxon>Clostridium</taxon>
    </lineage>
</organism>
<dbReference type="RefSeq" id="WP_015616720.1">
    <property type="nucleotide sequence ID" value="NC_021182.1"/>
</dbReference>
<name>R4K5K5_CLOPA</name>
<dbReference type="STRING" id="86416.Clopa_3655"/>
<dbReference type="HOGENOM" id="CLU_2750677_0_0_9"/>
<dbReference type="AlphaFoldDB" id="R4K5K5"/>
<dbReference type="SUPFAM" id="SSF101744">
    <property type="entry name" value="Rof/RNase P subunit-like"/>
    <property type="match status" value="1"/>
</dbReference>
<dbReference type="PATRIC" id="fig|86416.3.peg.3654"/>
<dbReference type="EMBL" id="CP003261">
    <property type="protein sequence ID" value="AGK98437.1"/>
    <property type="molecule type" value="Genomic_DNA"/>
</dbReference>
<dbReference type="InterPro" id="IPR023534">
    <property type="entry name" value="Rof/RNase_P-like"/>
</dbReference>
<evidence type="ECO:0008006" key="3">
    <source>
        <dbReference type="Google" id="ProtNLM"/>
    </source>
</evidence>
<gene>
    <name evidence="1" type="ORF">Clopa_3655</name>
</gene>
<reference evidence="1 2" key="1">
    <citation type="submission" date="2012-01" db="EMBL/GenBank/DDBJ databases">
        <title>Complete sequence of chromosome of Clostridium pasteurianum BC1.</title>
        <authorList>
            <consortium name="US DOE Joint Genome Institute"/>
            <person name="Lucas S."/>
            <person name="Han J."/>
            <person name="Lapidus A."/>
            <person name="Cheng J.-F."/>
            <person name="Goodwin L."/>
            <person name="Pitluck S."/>
            <person name="Peters L."/>
            <person name="Mikhailova N."/>
            <person name="Teshima H."/>
            <person name="Detter J.C."/>
            <person name="Han C."/>
            <person name="Tapia R."/>
            <person name="Land M."/>
            <person name="Hauser L."/>
            <person name="Kyrpides N."/>
            <person name="Ivanova N."/>
            <person name="Pagani I."/>
            <person name="Dunn J."/>
            <person name="Taghavi S."/>
            <person name="Francis A."/>
            <person name="van der Lelie D."/>
            <person name="Woyke T."/>
        </authorList>
    </citation>
    <scope>NUCLEOTIDE SEQUENCE [LARGE SCALE GENOMIC DNA]</scope>
    <source>
        <strain evidence="1 2">BC1</strain>
    </source>
</reference>
<dbReference type="KEGG" id="cpas:Clopa_3655"/>
<evidence type="ECO:0000313" key="1">
    <source>
        <dbReference type="EMBL" id="AGK98437.1"/>
    </source>
</evidence>
<accession>R4K5K5</accession>
<proteinExistence type="predicted"/>
<dbReference type="Proteomes" id="UP000013523">
    <property type="component" value="Chromosome"/>
</dbReference>
<dbReference type="OrthoDB" id="9899316at2"/>
<protein>
    <recommendedName>
        <fullName evidence="3">DUF2642 domain-containing protein</fullName>
    </recommendedName>
</protein>